<feature type="chain" id="PRO_5042268621" evidence="1">
    <location>
        <begin position="27"/>
        <end position="410"/>
    </location>
</feature>
<dbReference type="EMBL" id="JANFPI010000002">
    <property type="protein sequence ID" value="MCX8997065.1"/>
    <property type="molecule type" value="Genomic_DNA"/>
</dbReference>
<organism evidence="2 3">
    <name type="scientific">Ectorhizobium quercum</name>
    <dbReference type="NCBI Taxonomy" id="2965071"/>
    <lineage>
        <taxon>Bacteria</taxon>
        <taxon>Pseudomonadati</taxon>
        <taxon>Pseudomonadota</taxon>
        <taxon>Alphaproteobacteria</taxon>
        <taxon>Hyphomicrobiales</taxon>
        <taxon>Rhizobiaceae</taxon>
        <taxon>Ectorhizobium</taxon>
    </lineage>
</organism>
<comment type="caution">
    <text evidence="2">The sequence shown here is derived from an EMBL/GenBank/DDBJ whole genome shotgun (WGS) entry which is preliminary data.</text>
</comment>
<dbReference type="Proteomes" id="UP001208771">
    <property type="component" value="Unassembled WGS sequence"/>
</dbReference>
<keyword evidence="1" id="KW-0732">Signal</keyword>
<keyword evidence="3" id="KW-1185">Reference proteome</keyword>
<evidence type="ECO:0000313" key="2">
    <source>
        <dbReference type="EMBL" id="MCX8997065.1"/>
    </source>
</evidence>
<dbReference type="AlphaFoldDB" id="A0AAE3N0I1"/>
<feature type="signal peptide" evidence="1">
    <location>
        <begin position="1"/>
        <end position="26"/>
    </location>
</feature>
<name>A0AAE3N0I1_9HYPH</name>
<gene>
    <name evidence="2" type="ORF">NOF55_08085</name>
</gene>
<proteinExistence type="predicted"/>
<evidence type="ECO:0000256" key="1">
    <source>
        <dbReference type="SAM" id="SignalP"/>
    </source>
</evidence>
<evidence type="ECO:0000313" key="3">
    <source>
        <dbReference type="Proteomes" id="UP001208771"/>
    </source>
</evidence>
<protein>
    <submittedName>
        <fullName evidence="2">Uncharacterized protein</fullName>
    </submittedName>
</protein>
<sequence>MNYMISGRSLALLLVLVSGLASPASAATETGLSKEIGQSGIVATRDRLRAAATLSDGETFALGGLEMLAAVEEALQARWRIGLSEDLAWLPLMRLPIPENPVPEPFDPAVVAESFRKAIAGAASAEASLAQIPDDSSFKLEIDTADLWFDVNANGARDPGENFAQVMGLAWPADIGGMIDPEEEPPVPSIIIRFDLADAHWLKAYSNLIAGIGETILAYDPTEAIGNVVQSRLKFAELGTIRPAGMFDFVGIADMVAILKNALAQQPDAAALARAHRHFLAMVAENRTFWRLAEAETDNDAEWIPNDRQTSALGLEFPQQTAEVWQGVLADAEAVLEGRLLAPYWQLNDFAGINVRRMFLEPRAIDLLNWVQGQDALHYAENGKVMRPTSWRAFESLVMGDALMYAIILN</sequence>
<reference evidence="2" key="1">
    <citation type="submission" date="2022-07" db="EMBL/GenBank/DDBJ databases">
        <title>Ectorhizobium quercum gen.nov., sp. nov.</title>
        <authorList>
            <person name="Ma T."/>
            <person name="Li Y."/>
        </authorList>
    </citation>
    <scope>NUCLEOTIDE SEQUENCE</scope>
    <source>
        <strain evidence="2">BDR2-2</strain>
    </source>
</reference>
<accession>A0AAE3N0I1</accession>
<dbReference type="RefSeq" id="WP_306410834.1">
    <property type="nucleotide sequence ID" value="NZ_JANFPI010000002.1"/>
</dbReference>